<dbReference type="AlphaFoldDB" id="A0A8H9I9H5"/>
<name>A0A8H9I9H5_9ALTE</name>
<dbReference type="RefSeq" id="WP_013754175.1">
    <property type="nucleotide sequence ID" value="NZ_BMZC01000004.1"/>
</dbReference>
<dbReference type="EMBL" id="BMZC01000004">
    <property type="protein sequence ID" value="GGZ59386.1"/>
    <property type="molecule type" value="Genomic_DNA"/>
</dbReference>
<evidence type="ECO:0000313" key="1">
    <source>
        <dbReference type="EMBL" id="GGZ59386.1"/>
    </source>
</evidence>
<dbReference type="SUPFAM" id="SSF51735">
    <property type="entry name" value="NAD(P)-binding Rossmann-fold domains"/>
    <property type="match status" value="1"/>
</dbReference>
<protein>
    <submittedName>
        <fullName evidence="1">Ornithine cyclodeaminase</fullName>
    </submittedName>
</protein>
<dbReference type="Pfam" id="PF02423">
    <property type="entry name" value="OCD_Mu_crystall"/>
    <property type="match status" value="1"/>
</dbReference>
<dbReference type="PANTHER" id="PTHR13812:SF19">
    <property type="entry name" value="KETIMINE REDUCTASE MU-CRYSTALLIN"/>
    <property type="match status" value="1"/>
</dbReference>
<dbReference type="PANTHER" id="PTHR13812">
    <property type="entry name" value="KETIMINE REDUCTASE MU-CRYSTALLIN"/>
    <property type="match status" value="1"/>
</dbReference>
<dbReference type="NCBIfam" id="NF005762">
    <property type="entry name" value="PRK07589.1"/>
    <property type="match status" value="1"/>
</dbReference>
<accession>A0A8H9I9H5</accession>
<proteinExistence type="predicted"/>
<reference evidence="1" key="1">
    <citation type="journal article" date="2014" name="Int. J. Syst. Evol. Microbiol.">
        <title>Complete genome sequence of Corynebacterium casei LMG S-19264T (=DSM 44701T), isolated from a smear-ripened cheese.</title>
        <authorList>
            <consortium name="US DOE Joint Genome Institute (JGI-PGF)"/>
            <person name="Walter F."/>
            <person name="Albersmeier A."/>
            <person name="Kalinowski J."/>
            <person name="Ruckert C."/>
        </authorList>
    </citation>
    <scope>NUCLEOTIDE SEQUENCE</scope>
    <source>
        <strain evidence="1">KCTC 32337</strain>
    </source>
</reference>
<gene>
    <name evidence="1" type="primary">arcB</name>
    <name evidence="1" type="ORF">GCM10011274_16750</name>
</gene>
<dbReference type="InterPro" id="IPR023401">
    <property type="entry name" value="ODC_N"/>
</dbReference>
<organism evidence="1 2">
    <name type="scientific">Paraglaciecola chathamensis</name>
    <dbReference type="NCBI Taxonomy" id="368405"/>
    <lineage>
        <taxon>Bacteria</taxon>
        <taxon>Pseudomonadati</taxon>
        <taxon>Pseudomonadota</taxon>
        <taxon>Gammaproteobacteria</taxon>
        <taxon>Alteromonadales</taxon>
        <taxon>Alteromonadaceae</taxon>
        <taxon>Paraglaciecola</taxon>
    </lineage>
</organism>
<dbReference type="InterPro" id="IPR036291">
    <property type="entry name" value="NAD(P)-bd_dom_sf"/>
</dbReference>
<comment type="caution">
    <text evidence="1">The sequence shown here is derived from an EMBL/GenBank/DDBJ whole genome shotgun (WGS) entry which is preliminary data.</text>
</comment>
<reference evidence="1" key="2">
    <citation type="submission" date="2020-09" db="EMBL/GenBank/DDBJ databases">
        <authorList>
            <person name="Sun Q."/>
            <person name="Kim S."/>
        </authorList>
    </citation>
    <scope>NUCLEOTIDE SEQUENCE</scope>
    <source>
        <strain evidence="1">KCTC 32337</strain>
    </source>
</reference>
<sequence length="363" mass="39691">MRSSSVKTESTPVHANVSQVAFLSVKNLLDLVTKVGIESFIKGLAKSIETDFKRWSLFDKSPRFAAHSPDGVIELMPTSDGHNFSFKYVNGHPKNTQKGLQTVTAFGVMADVDSGYPLLLSEMTVLTALRTGATSALMASYLAPANSQCMALIGNGAQSEFQAFSFRTLLGVNTLRLYDVDPKASQKCCANLIHHGFDVTICSSAEEAIQGADIITTCTADKRNATILTSDMIKDGVFINAIGGDCPGKTELDKALLLRADVFVEFEEQTRIEGDIQQLSHEFSVTEMHKVMNEQANGRTSGSQLTIFDGVGFAVEDFSALRYVYQLMKQHMPTKELELIATPENPRDLFSLFCTNNTMRKAG</sequence>
<evidence type="ECO:0000313" key="2">
    <source>
        <dbReference type="Proteomes" id="UP000622604"/>
    </source>
</evidence>
<dbReference type="Gene3D" id="3.40.50.720">
    <property type="entry name" value="NAD(P)-binding Rossmann-like Domain"/>
    <property type="match status" value="1"/>
</dbReference>
<dbReference type="Proteomes" id="UP000622604">
    <property type="component" value="Unassembled WGS sequence"/>
</dbReference>
<dbReference type="InterPro" id="IPR003462">
    <property type="entry name" value="ODC_Mu_crystall"/>
</dbReference>
<dbReference type="Gene3D" id="3.30.1780.10">
    <property type="entry name" value="ornithine cyclodeaminase, domain 1"/>
    <property type="match status" value="1"/>
</dbReference>